<keyword evidence="3" id="KW-1185">Reference proteome</keyword>
<dbReference type="Gene3D" id="3.30.70.100">
    <property type="match status" value="1"/>
</dbReference>
<dbReference type="RefSeq" id="WP_092873119.1">
    <property type="nucleotide sequence ID" value="NZ_FOJY01000014.1"/>
</dbReference>
<dbReference type="PROSITE" id="PS50846">
    <property type="entry name" value="HMA_2"/>
    <property type="match status" value="1"/>
</dbReference>
<dbReference type="InterPro" id="IPR036163">
    <property type="entry name" value="HMA_dom_sf"/>
</dbReference>
<dbReference type="AlphaFoldDB" id="A0A1I0ZAK2"/>
<dbReference type="InterPro" id="IPR006121">
    <property type="entry name" value="HMA_dom"/>
</dbReference>
<organism evidence="2 3">
    <name type="scientific">Acetitomaculum ruminis DSM 5522</name>
    <dbReference type="NCBI Taxonomy" id="1120918"/>
    <lineage>
        <taxon>Bacteria</taxon>
        <taxon>Bacillati</taxon>
        <taxon>Bacillota</taxon>
        <taxon>Clostridia</taxon>
        <taxon>Lachnospirales</taxon>
        <taxon>Lachnospiraceae</taxon>
        <taxon>Acetitomaculum</taxon>
    </lineage>
</organism>
<evidence type="ECO:0000259" key="1">
    <source>
        <dbReference type="PROSITE" id="PS50846"/>
    </source>
</evidence>
<proteinExistence type="predicted"/>
<name>A0A1I0ZAK2_9FIRM</name>
<dbReference type="CDD" id="cd00371">
    <property type="entry name" value="HMA"/>
    <property type="match status" value="1"/>
</dbReference>
<dbReference type="STRING" id="1120918.SAMN05216249_1147"/>
<dbReference type="OrthoDB" id="9813965at2"/>
<feature type="domain" description="HMA" evidence="1">
    <location>
        <begin position="2"/>
        <end position="68"/>
    </location>
</feature>
<reference evidence="2 3" key="1">
    <citation type="submission" date="2016-10" db="EMBL/GenBank/DDBJ databases">
        <authorList>
            <person name="de Groot N.N."/>
        </authorList>
    </citation>
    <scope>NUCLEOTIDE SEQUENCE [LARGE SCALE GENOMIC DNA]</scope>
    <source>
        <strain evidence="2 3">DSM 5522</strain>
    </source>
</reference>
<evidence type="ECO:0000313" key="2">
    <source>
        <dbReference type="EMBL" id="SFB22561.1"/>
    </source>
</evidence>
<dbReference type="Proteomes" id="UP000198838">
    <property type="component" value="Unassembled WGS sequence"/>
</dbReference>
<accession>A0A1I0ZAK2</accession>
<dbReference type="GO" id="GO:0046872">
    <property type="term" value="F:metal ion binding"/>
    <property type="evidence" value="ECO:0007669"/>
    <property type="project" value="InterPro"/>
</dbReference>
<gene>
    <name evidence="2" type="ORF">SAMN05216249_1147</name>
</gene>
<dbReference type="Pfam" id="PF00403">
    <property type="entry name" value="HMA"/>
    <property type="match status" value="1"/>
</dbReference>
<protein>
    <submittedName>
        <fullName evidence="2">Copper chaperone</fullName>
    </submittedName>
</protein>
<dbReference type="EMBL" id="FOJY01000014">
    <property type="protein sequence ID" value="SFB22561.1"/>
    <property type="molecule type" value="Genomic_DNA"/>
</dbReference>
<sequence length="73" mass="8117">MKTIELKVTGMTCKNCERHVADAIETVSGVEKAIADHRHDRVLVRLTDDDASVDAMKAAIEDDTDFKMVEVVE</sequence>
<evidence type="ECO:0000313" key="3">
    <source>
        <dbReference type="Proteomes" id="UP000198838"/>
    </source>
</evidence>
<dbReference type="SUPFAM" id="SSF55008">
    <property type="entry name" value="HMA, heavy metal-associated domain"/>
    <property type="match status" value="1"/>
</dbReference>